<evidence type="ECO:0000313" key="3">
    <source>
        <dbReference type="Proteomes" id="UP000053958"/>
    </source>
</evidence>
<accession>A0A0F4YEW7</accession>
<gene>
    <name evidence="2" type="ORF">T310_10265</name>
</gene>
<reference evidence="2 3" key="1">
    <citation type="submission" date="2015-04" db="EMBL/GenBank/DDBJ databases">
        <authorList>
            <person name="Heijne W.H."/>
            <person name="Fedorova N.D."/>
            <person name="Nierman W.C."/>
            <person name="Vollebregt A.W."/>
            <person name="Zhao Z."/>
            <person name="Wu L."/>
            <person name="Kumar M."/>
            <person name="Stam H."/>
            <person name="van den Berg M.A."/>
            <person name="Pel H.J."/>
        </authorList>
    </citation>
    <scope>NUCLEOTIDE SEQUENCE [LARGE SCALE GENOMIC DNA]</scope>
    <source>
        <strain evidence="2 3">CBS 393.64</strain>
    </source>
</reference>
<keyword evidence="3" id="KW-1185">Reference proteome</keyword>
<dbReference type="EMBL" id="LASV01000821">
    <property type="protein sequence ID" value="KKA16163.1"/>
    <property type="molecule type" value="Genomic_DNA"/>
</dbReference>
<dbReference type="Proteomes" id="UP000053958">
    <property type="component" value="Unassembled WGS sequence"/>
</dbReference>
<feature type="signal peptide" evidence="1">
    <location>
        <begin position="1"/>
        <end position="26"/>
    </location>
</feature>
<keyword evidence="1" id="KW-0732">Signal</keyword>
<protein>
    <submittedName>
        <fullName evidence="2">Uncharacterized protein</fullName>
    </submittedName>
</protein>
<feature type="chain" id="PRO_5002481640" evidence="1">
    <location>
        <begin position="27"/>
        <end position="172"/>
    </location>
</feature>
<organism evidence="2 3">
    <name type="scientific">Rasamsonia emersonii (strain ATCC 16479 / CBS 393.64 / IMI 116815)</name>
    <dbReference type="NCBI Taxonomy" id="1408163"/>
    <lineage>
        <taxon>Eukaryota</taxon>
        <taxon>Fungi</taxon>
        <taxon>Dikarya</taxon>
        <taxon>Ascomycota</taxon>
        <taxon>Pezizomycotina</taxon>
        <taxon>Eurotiomycetes</taxon>
        <taxon>Eurotiomycetidae</taxon>
        <taxon>Eurotiales</taxon>
        <taxon>Trichocomaceae</taxon>
        <taxon>Rasamsonia</taxon>
    </lineage>
</organism>
<sequence length="172" mass="19760">MSTVITVTLGFLVASILLLAKTYVSTKDLKNAHSTSTKIDQILAEKQIMLRESRKLLLKSNRLLMQNQKELVKQQIMLLEVQRMIHQSRKLEEENRKSYHGCNDCDGCTSGNLLDGERDENVAETDFFVNGPAVLFVLYKKQCEEKKEAWVLSHNIVYLGEETIREQMPNTQ</sequence>
<evidence type="ECO:0000313" key="2">
    <source>
        <dbReference type="EMBL" id="KKA16163.1"/>
    </source>
</evidence>
<dbReference type="AlphaFoldDB" id="A0A0F4YEW7"/>
<evidence type="ECO:0000256" key="1">
    <source>
        <dbReference type="SAM" id="SignalP"/>
    </source>
</evidence>
<dbReference type="RefSeq" id="XP_013322775.1">
    <property type="nucleotide sequence ID" value="XM_013467321.1"/>
</dbReference>
<proteinExistence type="predicted"/>
<dbReference type="GeneID" id="25313335"/>
<name>A0A0F4YEW7_RASE3</name>
<comment type="caution">
    <text evidence="2">The sequence shown here is derived from an EMBL/GenBank/DDBJ whole genome shotgun (WGS) entry which is preliminary data.</text>
</comment>